<dbReference type="Pfam" id="PF02796">
    <property type="entry name" value="HTH_7"/>
    <property type="match status" value="1"/>
</dbReference>
<dbReference type="InterPro" id="IPR006120">
    <property type="entry name" value="Resolvase_HTH_dom"/>
</dbReference>
<dbReference type="Pfam" id="PF00239">
    <property type="entry name" value="Resolvase"/>
    <property type="match status" value="1"/>
</dbReference>
<sequence>MIYGYCRATTPKQIELGYLEEQENKISERYFDSIMFKEKSLDMNVKPEFEKLMQSLSSGDTLVVTKLDRFAKSIEDAYIIIKKLKENNINIHILNIGLIDNSMLGNVIYDTLAAVDEFDKALLVERIQSGKNKAKKSNGFKEGRPKKYSQEQIDEALEMLNSYSYKKVEDITGISKSTLIRAKKDKKNLNSNK</sequence>
<comment type="similarity">
    <text evidence="1">Belongs to the site-specific recombinase resolvase family.</text>
</comment>
<gene>
    <name evidence="5" type="ORF">UF10_04345</name>
</gene>
<dbReference type="SUPFAM" id="SSF53041">
    <property type="entry name" value="Resolvase-like"/>
    <property type="match status" value="1"/>
</dbReference>
<dbReference type="GO" id="GO:0003677">
    <property type="term" value="F:DNA binding"/>
    <property type="evidence" value="ECO:0007669"/>
    <property type="project" value="UniProtKB-KW"/>
</dbReference>
<dbReference type="Gene3D" id="1.10.10.60">
    <property type="entry name" value="Homeodomain-like"/>
    <property type="match status" value="1"/>
</dbReference>
<dbReference type="PANTHER" id="PTHR30461:SF2">
    <property type="entry name" value="SERINE RECOMBINASE PINE-RELATED"/>
    <property type="match status" value="1"/>
</dbReference>
<evidence type="ECO:0000313" key="5">
    <source>
        <dbReference type="EMBL" id="PSJ31847.1"/>
    </source>
</evidence>
<dbReference type="PROSITE" id="PS51736">
    <property type="entry name" value="RECOMBINASES_3"/>
    <property type="match status" value="1"/>
</dbReference>
<dbReference type="GO" id="GO:0000150">
    <property type="term" value="F:DNA strand exchange activity"/>
    <property type="evidence" value="ECO:0007669"/>
    <property type="project" value="InterPro"/>
</dbReference>
<dbReference type="PANTHER" id="PTHR30461">
    <property type="entry name" value="DNA-INVERTASE FROM LAMBDOID PROPHAGE"/>
    <property type="match status" value="1"/>
</dbReference>
<dbReference type="OrthoDB" id="9797501at2"/>
<dbReference type="InterPro" id="IPR009057">
    <property type="entry name" value="Homeodomain-like_sf"/>
</dbReference>
<evidence type="ECO:0000256" key="1">
    <source>
        <dbReference type="ARBA" id="ARBA00009913"/>
    </source>
</evidence>
<dbReference type="InterPro" id="IPR036162">
    <property type="entry name" value="Resolvase-like_N_sf"/>
</dbReference>
<dbReference type="Proteomes" id="UP000241434">
    <property type="component" value="Unassembled WGS sequence"/>
</dbReference>
<comment type="caution">
    <text evidence="5">The sequence shown here is derived from an EMBL/GenBank/DDBJ whole genome shotgun (WGS) entry which is preliminary data.</text>
</comment>
<evidence type="ECO:0000256" key="3">
    <source>
        <dbReference type="ARBA" id="ARBA00023172"/>
    </source>
</evidence>
<keyword evidence="2" id="KW-0238">DNA-binding</keyword>
<dbReference type="RefSeq" id="WP_106776602.1">
    <property type="nucleotide sequence ID" value="NZ_JYGE01000003.1"/>
</dbReference>
<keyword evidence="3" id="KW-0233">DNA recombination</keyword>
<dbReference type="SMART" id="SM00857">
    <property type="entry name" value="Resolvase"/>
    <property type="match status" value="1"/>
</dbReference>
<keyword evidence="6" id="KW-1185">Reference proteome</keyword>
<dbReference type="SUPFAM" id="SSF46689">
    <property type="entry name" value="Homeodomain-like"/>
    <property type="match status" value="1"/>
</dbReference>
<accession>A0A2P7Q1M1</accession>
<evidence type="ECO:0000313" key="6">
    <source>
        <dbReference type="Proteomes" id="UP000241434"/>
    </source>
</evidence>
<proteinExistence type="inferred from homology"/>
<dbReference type="CDD" id="cd03768">
    <property type="entry name" value="SR_ResInv"/>
    <property type="match status" value="1"/>
</dbReference>
<dbReference type="InterPro" id="IPR050639">
    <property type="entry name" value="SSR_resolvase"/>
</dbReference>
<feature type="domain" description="Resolvase/invertase-type recombinase catalytic" evidence="4">
    <location>
        <begin position="1"/>
        <end position="138"/>
    </location>
</feature>
<dbReference type="AlphaFoldDB" id="A0A2P7Q1M1"/>
<organism evidence="5 6">
    <name type="scientific">Peptostreptococcus russellii</name>
    <dbReference type="NCBI Taxonomy" id="215200"/>
    <lineage>
        <taxon>Bacteria</taxon>
        <taxon>Bacillati</taxon>
        <taxon>Bacillota</taxon>
        <taxon>Clostridia</taxon>
        <taxon>Peptostreptococcales</taxon>
        <taxon>Peptostreptococcaceae</taxon>
        <taxon>Peptostreptococcus</taxon>
    </lineage>
</organism>
<dbReference type="EMBL" id="JYGE01000003">
    <property type="protein sequence ID" value="PSJ31847.1"/>
    <property type="molecule type" value="Genomic_DNA"/>
</dbReference>
<evidence type="ECO:0000259" key="4">
    <source>
        <dbReference type="PROSITE" id="PS51736"/>
    </source>
</evidence>
<protein>
    <submittedName>
        <fullName evidence="5">Resolvase</fullName>
    </submittedName>
</protein>
<reference evidence="5" key="1">
    <citation type="thesis" date="2015" institute="Rutgers" country="The State University of New Jersey, 14 College Farm Rd., New Brunswick, NJ, USA">
        <title>Ammonia toxicity in bacteria and its implications for treatment of and resource recovery from highly nitrogenous organic wastes.</title>
        <authorList>
            <person name="Luther A.K."/>
        </authorList>
    </citation>
    <scope>NUCLEOTIDE SEQUENCE</scope>
    <source>
        <strain evidence="5">RT-10B</strain>
    </source>
</reference>
<evidence type="ECO:0000256" key="2">
    <source>
        <dbReference type="ARBA" id="ARBA00023125"/>
    </source>
</evidence>
<dbReference type="Gene3D" id="3.40.50.1390">
    <property type="entry name" value="Resolvase, N-terminal catalytic domain"/>
    <property type="match status" value="1"/>
</dbReference>
<name>A0A2P7Q1M1_9FIRM</name>
<dbReference type="InterPro" id="IPR006119">
    <property type="entry name" value="Resolv_N"/>
</dbReference>